<organism evidence="1">
    <name type="scientific">bioreactor metagenome</name>
    <dbReference type="NCBI Taxonomy" id="1076179"/>
    <lineage>
        <taxon>unclassified sequences</taxon>
        <taxon>metagenomes</taxon>
        <taxon>ecological metagenomes</taxon>
    </lineage>
</organism>
<gene>
    <name evidence="1" type="ORF">SDC9_208563</name>
</gene>
<dbReference type="AlphaFoldDB" id="A0A645JB36"/>
<protein>
    <submittedName>
        <fullName evidence="1">Uncharacterized protein</fullName>
    </submittedName>
</protein>
<proteinExistence type="predicted"/>
<comment type="caution">
    <text evidence="1">The sequence shown here is derived from an EMBL/GenBank/DDBJ whole genome shotgun (WGS) entry which is preliminary data.</text>
</comment>
<reference evidence="1" key="1">
    <citation type="submission" date="2019-08" db="EMBL/GenBank/DDBJ databases">
        <authorList>
            <person name="Kucharzyk K."/>
            <person name="Murdoch R.W."/>
            <person name="Higgins S."/>
            <person name="Loffler F."/>
        </authorList>
    </citation>
    <scope>NUCLEOTIDE SEQUENCE</scope>
</reference>
<evidence type="ECO:0000313" key="1">
    <source>
        <dbReference type="EMBL" id="MPN60831.1"/>
    </source>
</evidence>
<name>A0A645JB36_9ZZZZ</name>
<sequence length="81" mass="9014">MENFVSKGKPESCSDSENSLLTRRVEIWSFGYKYGAMDADAVFVCKILEKRNFCGHSAQLNTSSGIQEILIGHRTQIIGSL</sequence>
<dbReference type="EMBL" id="VSSQ01136580">
    <property type="protein sequence ID" value="MPN60831.1"/>
    <property type="molecule type" value="Genomic_DNA"/>
</dbReference>
<accession>A0A645JB36</accession>